<evidence type="ECO:0000313" key="2">
    <source>
        <dbReference type="Proteomes" id="UP001589896"/>
    </source>
</evidence>
<gene>
    <name evidence="1" type="ORF">ACFFGH_24430</name>
</gene>
<accession>A0ABV6RVI0</accession>
<evidence type="ECO:0000313" key="1">
    <source>
        <dbReference type="EMBL" id="MFC0680989.1"/>
    </source>
</evidence>
<name>A0ABV6RVI0_9GAMM</name>
<protein>
    <submittedName>
        <fullName evidence="1">Uncharacterized protein</fullName>
    </submittedName>
</protein>
<dbReference type="RefSeq" id="WP_386673197.1">
    <property type="nucleotide sequence ID" value="NZ_JBHLTG010000006.1"/>
</dbReference>
<keyword evidence="2" id="KW-1185">Reference proteome</keyword>
<reference evidence="1 2" key="1">
    <citation type="submission" date="2024-09" db="EMBL/GenBank/DDBJ databases">
        <authorList>
            <person name="Sun Q."/>
            <person name="Mori K."/>
        </authorList>
    </citation>
    <scope>NUCLEOTIDE SEQUENCE [LARGE SCALE GENOMIC DNA]</scope>
    <source>
        <strain evidence="1 2">KCTC 23076</strain>
    </source>
</reference>
<sequence length="87" mass="9098">MSVSEPSTGARRIVLIPGEQYTARLHGGAQDGLDWHPVADGPLPTRLLQVPGEDGSLSTYEWNGFLAQNGSGVSAGYTYRAAPDAAA</sequence>
<dbReference type="Proteomes" id="UP001589896">
    <property type="component" value="Unassembled WGS sequence"/>
</dbReference>
<dbReference type="EMBL" id="JBHLTG010000006">
    <property type="protein sequence ID" value="MFC0680989.1"/>
    <property type="molecule type" value="Genomic_DNA"/>
</dbReference>
<organism evidence="1 2">
    <name type="scientific">Lysobacter korlensis</name>
    <dbReference type="NCBI Taxonomy" id="553636"/>
    <lineage>
        <taxon>Bacteria</taxon>
        <taxon>Pseudomonadati</taxon>
        <taxon>Pseudomonadota</taxon>
        <taxon>Gammaproteobacteria</taxon>
        <taxon>Lysobacterales</taxon>
        <taxon>Lysobacteraceae</taxon>
        <taxon>Lysobacter</taxon>
    </lineage>
</organism>
<comment type="caution">
    <text evidence="1">The sequence shown here is derived from an EMBL/GenBank/DDBJ whole genome shotgun (WGS) entry which is preliminary data.</text>
</comment>
<proteinExistence type="predicted"/>